<evidence type="ECO:0000259" key="1">
    <source>
        <dbReference type="Pfam" id="PF06985"/>
    </source>
</evidence>
<organism evidence="2 3">
    <name type="scientific">Alternaria atra</name>
    <dbReference type="NCBI Taxonomy" id="119953"/>
    <lineage>
        <taxon>Eukaryota</taxon>
        <taxon>Fungi</taxon>
        <taxon>Dikarya</taxon>
        <taxon>Ascomycota</taxon>
        <taxon>Pezizomycotina</taxon>
        <taxon>Dothideomycetes</taxon>
        <taxon>Pleosporomycetidae</taxon>
        <taxon>Pleosporales</taxon>
        <taxon>Pleosporineae</taxon>
        <taxon>Pleosporaceae</taxon>
        <taxon>Alternaria</taxon>
        <taxon>Alternaria sect. Ulocladioides</taxon>
    </lineage>
</organism>
<protein>
    <recommendedName>
        <fullName evidence="1">Heterokaryon incompatibility domain-containing protein</fullName>
    </recommendedName>
</protein>
<dbReference type="Pfam" id="PF06985">
    <property type="entry name" value="HET"/>
    <property type="match status" value="1"/>
</dbReference>
<proteinExistence type="predicted"/>
<dbReference type="EMBL" id="CAJRGZ010000019">
    <property type="protein sequence ID" value="CAG5158726.1"/>
    <property type="molecule type" value="Genomic_DNA"/>
</dbReference>
<dbReference type="OrthoDB" id="2958217at2759"/>
<dbReference type="InterPro" id="IPR010730">
    <property type="entry name" value="HET"/>
</dbReference>
<dbReference type="PANTHER" id="PTHR33112">
    <property type="entry name" value="DOMAIN PROTEIN, PUTATIVE-RELATED"/>
    <property type="match status" value="1"/>
</dbReference>
<dbReference type="AlphaFoldDB" id="A0A8J2HZT3"/>
<dbReference type="GeneID" id="67016980"/>
<gene>
    <name evidence="2" type="ORF">ALTATR162_LOCUS5225</name>
</gene>
<dbReference type="PANTHER" id="PTHR33112:SF10">
    <property type="entry name" value="TOL"/>
    <property type="match status" value="1"/>
</dbReference>
<dbReference type="RefSeq" id="XP_043168779.1">
    <property type="nucleotide sequence ID" value="XM_043312844.1"/>
</dbReference>
<feature type="domain" description="Heterokaryon incompatibility" evidence="1">
    <location>
        <begin position="145"/>
        <end position="301"/>
    </location>
</feature>
<accession>A0A8J2HZT3</accession>
<name>A0A8J2HZT3_9PLEO</name>
<reference evidence="2" key="1">
    <citation type="submission" date="2021-05" db="EMBL/GenBank/DDBJ databases">
        <authorList>
            <person name="Stam R."/>
        </authorList>
    </citation>
    <scope>NUCLEOTIDE SEQUENCE</scope>
    <source>
        <strain evidence="2">CS162</strain>
    </source>
</reference>
<sequence>MISRRLRHGSGGTFHMAPTEYSCKYSDDGEGKVKIGFHWTKVYIPFDLVSDTNIHPSQGPLPAHSGLAHVDTSLNAGNTGSEACTDFVLSQFRRCQATHTECRKIRQSRRKTNSFVPTRVLDVGHCETSTICLIESQDFVETIQYIALSHCWGGSQTFKLTRTTAARLRAGILLTNLPKTFQDAIHVARKMQIQYLWIDSLCIIQGDPEDWEGEAARMRDVYSQAIFCIAATAAKDSNMGHFFDRDPQGLLPMRVETTRNRIYGQKTNEPLIAYTIQPEVFTPEEVVSTAPLNRRAWVAQERYLSTGIIHFTQELLYWECHETMTSEQGPSGDHKSRSHYRLRGFMGQILKWEVNDYKIKRTSELPGTIGTGHEDLSEYYKYWCNFRASYSGFHLTNDKDILVALNGVAQDVAEVMNDALVAGLWRSRLIEDMCWVRRSTASGLHPTDTTLRSAVWRAPTWSWASINHSVERWTPWSGENRTLEPTFDMAVIEALRVHQKPSGELVNASMTLRCRPILISPPKSAALVWKDYHGTMYFDDFTSSGLDFLAHEVSLVVLRHCCYGSIGEGYVQGILLSPSPVNIGSYERVGCFHFEADSEMFIFTDFDNKTRMLQRVLEAYHDAEERAIELI</sequence>
<dbReference type="Proteomes" id="UP000676310">
    <property type="component" value="Unassembled WGS sequence"/>
</dbReference>
<keyword evidence="3" id="KW-1185">Reference proteome</keyword>
<comment type="caution">
    <text evidence="2">The sequence shown here is derived from an EMBL/GenBank/DDBJ whole genome shotgun (WGS) entry which is preliminary data.</text>
</comment>
<evidence type="ECO:0000313" key="2">
    <source>
        <dbReference type="EMBL" id="CAG5158726.1"/>
    </source>
</evidence>
<evidence type="ECO:0000313" key="3">
    <source>
        <dbReference type="Proteomes" id="UP000676310"/>
    </source>
</evidence>